<keyword evidence="1 6" id="KW-0121">Carboxypeptidase</keyword>
<reference evidence="7" key="1">
    <citation type="submission" date="2021-06" db="EMBL/GenBank/DDBJ databases">
        <authorList>
            <person name="Hodson N. C."/>
            <person name="Mongue J. A."/>
            <person name="Jaron S. K."/>
        </authorList>
    </citation>
    <scope>NUCLEOTIDE SEQUENCE</scope>
</reference>
<evidence type="ECO:0000313" key="7">
    <source>
        <dbReference type="EMBL" id="CAG7826483.1"/>
    </source>
</evidence>
<name>A0A8J2PMG4_9HEXA</name>
<evidence type="ECO:0000256" key="2">
    <source>
        <dbReference type="ARBA" id="ARBA00022670"/>
    </source>
</evidence>
<dbReference type="PANTHER" id="PTHR11802:SF3">
    <property type="entry name" value="RETINOID-INDUCIBLE SERINE CARBOXYPEPTIDASE"/>
    <property type="match status" value="1"/>
</dbReference>
<keyword evidence="4 6" id="KW-0378">Hydrolase</keyword>
<evidence type="ECO:0000256" key="6">
    <source>
        <dbReference type="RuleBase" id="RU361156"/>
    </source>
</evidence>
<proteinExistence type="inferred from homology"/>
<protein>
    <recommendedName>
        <fullName evidence="6">Carboxypeptidase</fullName>
        <ecNumber evidence="6">3.4.16.-</ecNumber>
    </recommendedName>
</protein>
<dbReference type="InterPro" id="IPR001563">
    <property type="entry name" value="Peptidase_S10"/>
</dbReference>
<sequence length="302" mass="33095">MDKVADVSSCKAMSSLSITEGIQCLDQAQVLKFGPGPSVEGAAVVHNAGKQTWGYVEVRPGAFMFWWLYYTTGTVDYTKKPLVLWLQGGPGASSTGYGNFEEIGPQDANLKNRTDTWVNYTNVLFVDNPVGTGFSYVNDTSLLAKNNSQIAMDLVELTTRFLQKVPEFENVPLYIFSESYGGKMAAQFALRLQKQIVKGKIKCNLKGVSLGDSWISPIDSVLTWAPYLYSTSLVDNAGFASVNASAYAVKTALDNSEFGKATTEWDKTETVIAKETNGQFYLELNSGLDVAFVLENVLLEDK</sequence>
<evidence type="ECO:0000256" key="3">
    <source>
        <dbReference type="ARBA" id="ARBA00022729"/>
    </source>
</evidence>
<evidence type="ECO:0000256" key="4">
    <source>
        <dbReference type="ARBA" id="ARBA00022801"/>
    </source>
</evidence>
<dbReference type="PANTHER" id="PTHR11802">
    <property type="entry name" value="SERINE PROTEASE FAMILY S10 SERINE CARBOXYPEPTIDASE"/>
    <property type="match status" value="1"/>
</dbReference>
<keyword evidence="5" id="KW-0325">Glycoprotein</keyword>
<dbReference type="GO" id="GO:0004185">
    <property type="term" value="F:serine-type carboxypeptidase activity"/>
    <property type="evidence" value="ECO:0007669"/>
    <property type="project" value="UniProtKB-UniRule"/>
</dbReference>
<organism evidence="7 8">
    <name type="scientific">Allacma fusca</name>
    <dbReference type="NCBI Taxonomy" id="39272"/>
    <lineage>
        <taxon>Eukaryota</taxon>
        <taxon>Metazoa</taxon>
        <taxon>Ecdysozoa</taxon>
        <taxon>Arthropoda</taxon>
        <taxon>Hexapoda</taxon>
        <taxon>Collembola</taxon>
        <taxon>Symphypleona</taxon>
        <taxon>Sminthuridae</taxon>
        <taxon>Allacma</taxon>
    </lineage>
</organism>
<gene>
    <name evidence="7" type="ORF">AFUS01_LOCUS36534</name>
</gene>
<evidence type="ECO:0000256" key="1">
    <source>
        <dbReference type="ARBA" id="ARBA00022645"/>
    </source>
</evidence>
<keyword evidence="2 6" id="KW-0645">Protease</keyword>
<dbReference type="Pfam" id="PF00450">
    <property type="entry name" value="Peptidase_S10"/>
    <property type="match status" value="1"/>
</dbReference>
<keyword evidence="3" id="KW-0732">Signal</keyword>
<comment type="caution">
    <text evidence="7">The sequence shown here is derived from an EMBL/GenBank/DDBJ whole genome shotgun (WGS) entry which is preliminary data.</text>
</comment>
<dbReference type="GO" id="GO:0006508">
    <property type="term" value="P:proteolysis"/>
    <property type="evidence" value="ECO:0007669"/>
    <property type="project" value="UniProtKB-KW"/>
</dbReference>
<dbReference type="PROSITE" id="PS00131">
    <property type="entry name" value="CARBOXYPEPT_SER_SER"/>
    <property type="match status" value="1"/>
</dbReference>
<dbReference type="OrthoDB" id="443318at2759"/>
<dbReference type="EC" id="3.4.16.-" evidence="6"/>
<dbReference type="EMBL" id="CAJVCH010539923">
    <property type="protein sequence ID" value="CAG7826483.1"/>
    <property type="molecule type" value="Genomic_DNA"/>
</dbReference>
<comment type="similarity">
    <text evidence="6">Belongs to the peptidase S10 family.</text>
</comment>
<accession>A0A8J2PMG4</accession>
<evidence type="ECO:0000256" key="5">
    <source>
        <dbReference type="ARBA" id="ARBA00023180"/>
    </source>
</evidence>
<dbReference type="AlphaFoldDB" id="A0A8J2PMG4"/>
<evidence type="ECO:0000313" key="8">
    <source>
        <dbReference type="Proteomes" id="UP000708208"/>
    </source>
</evidence>
<keyword evidence="8" id="KW-1185">Reference proteome</keyword>
<dbReference type="Proteomes" id="UP000708208">
    <property type="component" value="Unassembled WGS sequence"/>
</dbReference>
<dbReference type="InterPro" id="IPR018202">
    <property type="entry name" value="Ser_caboxypep_ser_AS"/>
</dbReference>